<comment type="caution">
    <text evidence="2">The sequence shown here is derived from an EMBL/GenBank/DDBJ whole genome shotgun (WGS) entry which is preliminary data.</text>
</comment>
<dbReference type="EMBL" id="JDSS02000021">
    <property type="protein sequence ID" value="KFB68423.1"/>
    <property type="molecule type" value="Genomic_DNA"/>
</dbReference>
<sequence>MLEVASHGRQPDLEPSSLTGEVFGQFLPQLQEHRQLRRIEPGLGGRGRMLAAKDMQGNDRVVGGQGQQAADRRVEMRRMSRHAVFS</sequence>
<accession>A0A084Y129</accession>
<feature type="region of interest" description="Disordered" evidence="1">
    <location>
        <begin position="1"/>
        <end position="20"/>
    </location>
</feature>
<evidence type="ECO:0000313" key="3">
    <source>
        <dbReference type="Proteomes" id="UP000019812"/>
    </source>
</evidence>
<evidence type="ECO:0000256" key="1">
    <source>
        <dbReference type="SAM" id="MobiDB-lite"/>
    </source>
</evidence>
<organism evidence="2 3">
    <name type="scientific">Candidatus Accumulibacter vicinus</name>
    <dbReference type="NCBI Taxonomy" id="2954382"/>
    <lineage>
        <taxon>Bacteria</taxon>
        <taxon>Pseudomonadati</taxon>
        <taxon>Pseudomonadota</taxon>
        <taxon>Betaproteobacteria</taxon>
        <taxon>Candidatus Accumulibacter</taxon>
    </lineage>
</organism>
<evidence type="ECO:0000313" key="2">
    <source>
        <dbReference type="EMBL" id="KFB68423.1"/>
    </source>
</evidence>
<name>A0A084Y129_9PROT</name>
<gene>
    <name evidence="2" type="ORF">CAPSK01_002277</name>
</gene>
<dbReference type="AlphaFoldDB" id="A0A084Y129"/>
<proteinExistence type="predicted"/>
<dbReference type="Proteomes" id="UP000019812">
    <property type="component" value="Unassembled WGS sequence"/>
</dbReference>
<protein>
    <submittedName>
        <fullName evidence="2">Uncharacterized protein</fullName>
    </submittedName>
</protein>
<reference evidence="2 3" key="1">
    <citation type="submission" date="2014-07" db="EMBL/GenBank/DDBJ databases">
        <title>Expanding our view of genomic diversity in Candidatus Accumulibacter clades.</title>
        <authorList>
            <person name="Skennerton C.T."/>
            <person name="Barr J.J."/>
            <person name="Slater F.R."/>
            <person name="Bond P.L."/>
            <person name="Tyson G.W."/>
        </authorList>
    </citation>
    <scope>NUCLEOTIDE SEQUENCE [LARGE SCALE GENOMIC DNA]</scope>
    <source>
        <strain evidence="3">SK-01</strain>
    </source>
</reference>
<feature type="region of interest" description="Disordered" evidence="1">
    <location>
        <begin position="59"/>
        <end position="86"/>
    </location>
</feature>